<evidence type="ECO:0000256" key="13">
    <source>
        <dbReference type="SAM" id="SignalP"/>
    </source>
</evidence>
<dbReference type="GO" id="GO:0008289">
    <property type="term" value="F:lipid binding"/>
    <property type="evidence" value="ECO:0007669"/>
    <property type="project" value="UniProtKB-KW"/>
</dbReference>
<feature type="compositionally biased region" description="Low complexity" evidence="11">
    <location>
        <begin position="696"/>
        <end position="720"/>
    </location>
</feature>
<comment type="similarity">
    <text evidence="2">Belongs to the HAP2/GCS1 family.</text>
</comment>
<dbReference type="InterPro" id="IPR018928">
    <property type="entry name" value="HAP2/GCS1_dom"/>
</dbReference>
<feature type="compositionally biased region" description="Basic and acidic residues" evidence="11">
    <location>
        <begin position="660"/>
        <end position="673"/>
    </location>
</feature>
<dbReference type="InterPro" id="IPR040326">
    <property type="entry name" value="HAP2/GCS1"/>
</dbReference>
<dbReference type="EMBL" id="BDIP01000708">
    <property type="protein sequence ID" value="GIQ82473.1"/>
    <property type="molecule type" value="Genomic_DNA"/>
</dbReference>
<evidence type="ECO:0000256" key="10">
    <source>
        <dbReference type="ARBA" id="ARBA00023279"/>
    </source>
</evidence>
<evidence type="ECO:0000256" key="4">
    <source>
        <dbReference type="ARBA" id="ARBA00022692"/>
    </source>
</evidence>
<comment type="subcellular location">
    <subcellularLocation>
        <location evidence="1">Cell membrane</location>
        <topology evidence="1">Single-pass type I membrane protein</topology>
    </subcellularLocation>
</comment>
<feature type="domain" description="Generative cell specific-1/HAP2" evidence="14">
    <location>
        <begin position="40"/>
        <end position="485"/>
    </location>
</feature>
<keyword evidence="7" id="KW-0446">Lipid-binding</keyword>
<evidence type="ECO:0000256" key="12">
    <source>
        <dbReference type="SAM" id="Phobius"/>
    </source>
</evidence>
<feature type="region of interest" description="Disordered" evidence="11">
    <location>
        <begin position="615"/>
        <end position="645"/>
    </location>
</feature>
<keyword evidence="9" id="KW-1015">Disulfide bond</keyword>
<dbReference type="Proteomes" id="UP000265618">
    <property type="component" value="Unassembled WGS sequence"/>
</dbReference>
<dbReference type="Pfam" id="PF10699">
    <property type="entry name" value="HAP2-GCS1"/>
    <property type="match status" value="1"/>
</dbReference>
<feature type="signal peptide" evidence="13">
    <location>
        <begin position="1"/>
        <end position="23"/>
    </location>
</feature>
<evidence type="ECO:0000256" key="3">
    <source>
        <dbReference type="ARBA" id="ARBA00022475"/>
    </source>
</evidence>
<comment type="caution">
    <text evidence="15">The sequence shown here is derived from an EMBL/GenBank/DDBJ whole genome shotgun (WGS) entry which is preliminary data.</text>
</comment>
<dbReference type="GO" id="GO:0007338">
    <property type="term" value="P:single fertilization"/>
    <property type="evidence" value="ECO:0007669"/>
    <property type="project" value="UniProtKB-KW"/>
</dbReference>
<evidence type="ECO:0000256" key="8">
    <source>
        <dbReference type="ARBA" id="ARBA00023136"/>
    </source>
</evidence>
<keyword evidence="5 13" id="KW-0732">Signal</keyword>
<evidence type="ECO:0000256" key="5">
    <source>
        <dbReference type="ARBA" id="ARBA00022729"/>
    </source>
</evidence>
<feature type="chain" id="PRO_5039888366" description="Generative cell specific-1/HAP2 domain-containing protein" evidence="13">
    <location>
        <begin position="24"/>
        <end position="872"/>
    </location>
</feature>
<reference evidence="15 16" key="1">
    <citation type="journal article" date="2018" name="PLoS ONE">
        <title>The draft genome of Kipferlia bialata reveals reductive genome evolution in fornicate parasites.</title>
        <authorList>
            <person name="Tanifuji G."/>
            <person name="Takabayashi S."/>
            <person name="Kume K."/>
            <person name="Takagi M."/>
            <person name="Nakayama T."/>
            <person name="Kamikawa R."/>
            <person name="Inagaki Y."/>
            <person name="Hashimoto T."/>
        </authorList>
    </citation>
    <scope>NUCLEOTIDE SEQUENCE [LARGE SCALE GENOMIC DNA]</scope>
    <source>
        <strain evidence="15">NY0173</strain>
    </source>
</reference>
<evidence type="ECO:0000256" key="6">
    <source>
        <dbReference type="ARBA" id="ARBA00022989"/>
    </source>
</evidence>
<evidence type="ECO:0000256" key="11">
    <source>
        <dbReference type="SAM" id="MobiDB-lite"/>
    </source>
</evidence>
<dbReference type="AlphaFoldDB" id="A0A9K3CSK0"/>
<keyword evidence="16" id="KW-1185">Reference proteome</keyword>
<gene>
    <name evidence="15" type="ORF">KIPB_003620</name>
</gene>
<evidence type="ECO:0000256" key="2">
    <source>
        <dbReference type="ARBA" id="ARBA00010929"/>
    </source>
</evidence>
<evidence type="ECO:0000313" key="15">
    <source>
        <dbReference type="EMBL" id="GIQ82473.1"/>
    </source>
</evidence>
<keyword evidence="3" id="KW-1003">Cell membrane</keyword>
<proteinExistence type="inferred from homology"/>
<dbReference type="PANTHER" id="PTHR31764:SF0">
    <property type="entry name" value="GENERATIVE CELL SPECIFIC-1_HAP2 DOMAIN-CONTAINING PROTEIN"/>
    <property type="match status" value="1"/>
</dbReference>
<protein>
    <recommendedName>
        <fullName evidence="14">Generative cell specific-1/HAP2 domain-containing protein</fullName>
    </recommendedName>
</protein>
<name>A0A9K3CSK0_9EUKA</name>
<keyword evidence="6 12" id="KW-1133">Transmembrane helix</keyword>
<feature type="compositionally biased region" description="Acidic residues" evidence="11">
    <location>
        <begin position="627"/>
        <end position="638"/>
    </location>
</feature>
<dbReference type="PANTHER" id="PTHR31764">
    <property type="entry name" value="PROTEIN HAPLESS 2"/>
    <property type="match status" value="1"/>
</dbReference>
<organism evidence="15 16">
    <name type="scientific">Kipferlia bialata</name>
    <dbReference type="NCBI Taxonomy" id="797122"/>
    <lineage>
        <taxon>Eukaryota</taxon>
        <taxon>Metamonada</taxon>
        <taxon>Carpediemonas-like organisms</taxon>
        <taxon>Kipferlia</taxon>
    </lineage>
</organism>
<keyword evidence="8 12" id="KW-0472">Membrane</keyword>
<evidence type="ECO:0000256" key="9">
    <source>
        <dbReference type="ARBA" id="ARBA00023157"/>
    </source>
</evidence>
<dbReference type="GO" id="GO:0005886">
    <property type="term" value="C:plasma membrane"/>
    <property type="evidence" value="ECO:0007669"/>
    <property type="project" value="UniProtKB-SubCell"/>
</dbReference>
<dbReference type="OrthoDB" id="272303at2759"/>
<evidence type="ECO:0000256" key="7">
    <source>
        <dbReference type="ARBA" id="ARBA00023121"/>
    </source>
</evidence>
<keyword evidence="10" id="KW-0278">Fertilization</keyword>
<keyword evidence="4 12" id="KW-0812">Transmembrane</keyword>
<evidence type="ECO:0000313" key="16">
    <source>
        <dbReference type="Proteomes" id="UP000265618"/>
    </source>
</evidence>
<feature type="region of interest" description="Disordered" evidence="11">
    <location>
        <begin position="63"/>
        <end position="82"/>
    </location>
</feature>
<accession>A0A9K3CSK0</accession>
<feature type="region of interest" description="Disordered" evidence="11">
    <location>
        <begin position="660"/>
        <end position="759"/>
    </location>
</feature>
<feature type="transmembrane region" description="Helical" evidence="12">
    <location>
        <begin position="528"/>
        <end position="550"/>
    </location>
</feature>
<evidence type="ECO:0000259" key="14">
    <source>
        <dbReference type="Pfam" id="PF10699"/>
    </source>
</evidence>
<evidence type="ECO:0000256" key="1">
    <source>
        <dbReference type="ARBA" id="ARBA00004251"/>
    </source>
</evidence>
<sequence length="872" mass="92453">MRQLSHRLLTILCLCLWVCTAAASLLASSALEQCVESDAVECTTKMTIMLSLNQDTTTATIEGQVGSSSEEDGTEASPTSTVSVSCSKTASSFTYPLVYAATVNSNASETVLILGSDLNTCMADPTSTTATCPVAYDGDGELILYSQGFCCSCPVGGGVETTREEVGCTEPGRGESSAHCLTYTDLWYGAFDIGQAQLTYEVECTVTVGDQTESFSVSPSVPVAVTELGMVSGELVGDFTSPTGSLSPEGRVMLVPLTGSDDEVDAETAGIDDWLVIPETLLSRDSTEVNKVGVGYYAFWAQADKCEAQAGTGLANQPKYLRDVDASRESEGLSPLYGLEAYGTPVDTGGTSLGLAAEGLQPSTLVLSIVADSVRFVYSESPCQIDGVTVSDFDATISSGTMAAMVSNVGTASTTVMLTVECPLSDIMPVSPESATLAGAESLVMAVRITSTAPFPSEVSCSVTLRSAVTFALIDQRDVTFQPLQGDVDPGVSLVVGDTDYRWIPGSAACVSTCGYSDLWCLYTTQCYATAMVVGGVVLVALIVVGCVMARIKAVCAPVMCLFRCCCRPRRDGGRRGRRDRDRDMARFAEALTTSLSTVNGVPVTNDMMRRARAGLTRGPGRGDGIDVGDGDGLEEAGDALATDRERELERYRVDVEREMDRRERERVERFGDEESDGWEGMTGGCVASPHLRGNSSDSSYASPSMTASPSMSPSVSPSPDSDHTPAHKGAMGRRRSPQSVYPLDPHRPESQANRPGWMVPTDHAVSVRYMRISDEATIHRYFPGLQLPVTSVGVAVRGYLRQMPYGLLFEPSPGAWVLPTGAGPARVALHPDCTSRIGRQDAARVLKHFDRSAGLSFVVNPPDGEGPGETP</sequence>